<evidence type="ECO:0000256" key="1">
    <source>
        <dbReference type="SAM" id="Coils"/>
    </source>
</evidence>
<feature type="region of interest" description="Disordered" evidence="2">
    <location>
        <begin position="59"/>
        <end position="84"/>
    </location>
</feature>
<evidence type="ECO:0000313" key="3">
    <source>
        <dbReference type="EMBL" id="GAV08449.1"/>
    </source>
</evidence>
<evidence type="ECO:0000313" key="4">
    <source>
        <dbReference type="Proteomes" id="UP000186922"/>
    </source>
</evidence>
<dbReference type="OrthoDB" id="10658234at2759"/>
<gene>
    <name evidence="3" type="primary">RvY_18134</name>
    <name evidence="3" type="synonym">RvY_18134.2</name>
    <name evidence="3" type="ORF">RvY_18134-2</name>
</gene>
<keyword evidence="4" id="KW-1185">Reference proteome</keyword>
<sequence>MAAQGTFKELKGLSEEYEALKKQNSRQEELISFYEAIRTYEGKYVELKHALSRAKEQARYQSSDADIPPAHYRPAGRPWPQRPASWQRTWREASPLWHFQP</sequence>
<reference evidence="3 4" key="1">
    <citation type="journal article" date="2016" name="Nat. Commun.">
        <title>Extremotolerant tardigrade genome and improved radiotolerance of human cultured cells by tardigrade-unique protein.</title>
        <authorList>
            <person name="Hashimoto T."/>
            <person name="Horikawa D.D."/>
            <person name="Saito Y."/>
            <person name="Kuwahara H."/>
            <person name="Kozuka-Hata H."/>
            <person name="Shin-I T."/>
            <person name="Minakuchi Y."/>
            <person name="Ohishi K."/>
            <person name="Motoyama A."/>
            <person name="Aizu T."/>
            <person name="Enomoto A."/>
            <person name="Kondo K."/>
            <person name="Tanaka S."/>
            <person name="Hara Y."/>
            <person name="Koshikawa S."/>
            <person name="Sagara H."/>
            <person name="Miura T."/>
            <person name="Yokobori S."/>
            <person name="Miyagawa K."/>
            <person name="Suzuki Y."/>
            <person name="Kubo T."/>
            <person name="Oyama M."/>
            <person name="Kohara Y."/>
            <person name="Fujiyama A."/>
            <person name="Arakawa K."/>
            <person name="Katayama T."/>
            <person name="Toyoda A."/>
            <person name="Kunieda T."/>
        </authorList>
    </citation>
    <scope>NUCLEOTIDE SEQUENCE [LARGE SCALE GENOMIC DNA]</scope>
    <source>
        <strain evidence="3 4">YOKOZUNA-1</strain>
    </source>
</reference>
<dbReference type="AlphaFoldDB" id="A0A1D1WAQ1"/>
<protein>
    <submittedName>
        <fullName evidence="3">Uncharacterized protein</fullName>
    </submittedName>
</protein>
<accession>A0A1D1WAQ1</accession>
<name>A0A1D1WAQ1_RAMVA</name>
<feature type="coiled-coil region" evidence="1">
    <location>
        <begin position="3"/>
        <end position="57"/>
    </location>
</feature>
<evidence type="ECO:0000256" key="2">
    <source>
        <dbReference type="SAM" id="MobiDB-lite"/>
    </source>
</evidence>
<proteinExistence type="predicted"/>
<dbReference type="EMBL" id="BDGG01000017">
    <property type="protein sequence ID" value="GAV08449.1"/>
    <property type="molecule type" value="Genomic_DNA"/>
</dbReference>
<dbReference type="Proteomes" id="UP000186922">
    <property type="component" value="Unassembled WGS sequence"/>
</dbReference>
<comment type="caution">
    <text evidence="3">The sequence shown here is derived from an EMBL/GenBank/DDBJ whole genome shotgun (WGS) entry which is preliminary data.</text>
</comment>
<organism evidence="3 4">
    <name type="scientific">Ramazzottius varieornatus</name>
    <name type="common">Water bear</name>
    <name type="synonym">Tardigrade</name>
    <dbReference type="NCBI Taxonomy" id="947166"/>
    <lineage>
        <taxon>Eukaryota</taxon>
        <taxon>Metazoa</taxon>
        <taxon>Ecdysozoa</taxon>
        <taxon>Tardigrada</taxon>
        <taxon>Eutardigrada</taxon>
        <taxon>Parachela</taxon>
        <taxon>Hypsibioidea</taxon>
        <taxon>Ramazzottiidae</taxon>
        <taxon>Ramazzottius</taxon>
    </lineage>
</organism>
<keyword evidence="1" id="KW-0175">Coiled coil</keyword>